<dbReference type="EMBL" id="AP019514">
    <property type="protein sequence ID" value="BBI59154.1"/>
    <property type="molecule type" value="Genomic_DNA"/>
</dbReference>
<proteinExistence type="predicted"/>
<gene>
    <name evidence="1" type="ORF">HSBAA_04600</name>
</gene>
<accession>A0A455U6K6</accession>
<evidence type="ECO:0000313" key="2">
    <source>
        <dbReference type="Proteomes" id="UP000320231"/>
    </source>
</evidence>
<dbReference type="KEGG" id="hsr:HSBAA_04600"/>
<protein>
    <submittedName>
        <fullName evidence="1">Uncharacterized protein</fullName>
    </submittedName>
</protein>
<evidence type="ECO:0000313" key="1">
    <source>
        <dbReference type="EMBL" id="BBI59154.1"/>
    </source>
</evidence>
<dbReference type="Proteomes" id="UP000320231">
    <property type="component" value="Chromosome"/>
</dbReference>
<dbReference type="AlphaFoldDB" id="A0A455U6K6"/>
<reference evidence="1 2" key="1">
    <citation type="journal article" date="2019" name="Microbiol. Resour. Announc.">
        <title>Complete Genome Sequence of Halomonas sulfidaeris Strain Esulfide1 Isolated from a Metal Sulfide Rock at a Depth of 2,200 Meters, Obtained Using Nanopore Sequencing.</title>
        <authorList>
            <person name="Saito M."/>
            <person name="Nishigata A."/>
            <person name="Galipon J."/>
            <person name="Arakawa K."/>
        </authorList>
    </citation>
    <scope>NUCLEOTIDE SEQUENCE [LARGE SCALE GENOMIC DNA]</scope>
    <source>
        <strain evidence="1 2">ATCC BAA-803</strain>
    </source>
</reference>
<organism evidence="1 2">
    <name type="scientific">Vreelandella sulfidaeris</name>
    <dbReference type="NCBI Taxonomy" id="115553"/>
    <lineage>
        <taxon>Bacteria</taxon>
        <taxon>Pseudomonadati</taxon>
        <taxon>Pseudomonadota</taxon>
        <taxon>Gammaproteobacteria</taxon>
        <taxon>Oceanospirillales</taxon>
        <taxon>Halomonadaceae</taxon>
        <taxon>Vreelandella</taxon>
    </lineage>
</organism>
<sequence length="66" mass="7102">MKPITDTSLCQSLAIAGELSELKHQAKKMAGNSLFVERRGHCSEPVQDPVQEQVQANVAGTVAEHS</sequence>
<name>A0A455U6K6_9GAMM</name>